<comment type="caution">
    <text evidence="1">The sequence shown here is derived from an EMBL/GenBank/DDBJ whole genome shotgun (WGS) entry which is preliminary data.</text>
</comment>
<organism evidence="1 2">
    <name type="scientific">Cellulomonas iranensis</name>
    <dbReference type="NCBI Taxonomy" id="76862"/>
    <lineage>
        <taxon>Bacteria</taxon>
        <taxon>Bacillati</taxon>
        <taxon>Actinomycetota</taxon>
        <taxon>Actinomycetes</taxon>
        <taxon>Micrococcales</taxon>
        <taxon>Cellulomonadaceae</taxon>
        <taxon>Cellulomonas</taxon>
    </lineage>
</organism>
<protein>
    <submittedName>
        <fullName evidence="1">Uncharacterized protein</fullName>
    </submittedName>
</protein>
<keyword evidence="2" id="KW-1185">Reference proteome</keyword>
<accession>A0ABU0GG04</accession>
<dbReference type="RefSeq" id="WP_156441967.1">
    <property type="nucleotide sequence ID" value="NZ_JAUSVM010000001.1"/>
</dbReference>
<evidence type="ECO:0000313" key="2">
    <source>
        <dbReference type="Proteomes" id="UP001240250"/>
    </source>
</evidence>
<dbReference type="Proteomes" id="UP001240250">
    <property type="component" value="Unassembled WGS sequence"/>
</dbReference>
<dbReference type="EMBL" id="JAUSVM010000001">
    <property type="protein sequence ID" value="MDQ0424289.1"/>
    <property type="molecule type" value="Genomic_DNA"/>
</dbReference>
<proteinExistence type="predicted"/>
<sequence length="54" mass="5402">MGGATSDALYGLTVDELAQVAGMLAEAYAAVTVGEARSPQAALVYLEGVGASWV</sequence>
<reference evidence="1 2" key="1">
    <citation type="submission" date="2023-07" db="EMBL/GenBank/DDBJ databases">
        <title>Sequencing the genomes of 1000 actinobacteria strains.</title>
        <authorList>
            <person name="Klenk H.-P."/>
        </authorList>
    </citation>
    <scope>NUCLEOTIDE SEQUENCE [LARGE SCALE GENOMIC DNA]</scope>
    <source>
        <strain evidence="1 2">DSM 14785</strain>
    </source>
</reference>
<name>A0ABU0GG04_9CELL</name>
<evidence type="ECO:0000313" key="1">
    <source>
        <dbReference type="EMBL" id="MDQ0424289.1"/>
    </source>
</evidence>
<gene>
    <name evidence="1" type="ORF">JO380_000670</name>
</gene>